<feature type="region of interest" description="Disordered" evidence="1">
    <location>
        <begin position="57"/>
        <end position="82"/>
    </location>
</feature>
<reference evidence="2 3" key="1">
    <citation type="submission" date="2024-04" db="EMBL/GenBank/DDBJ databases">
        <authorList>
            <person name="Waldvogel A.-M."/>
            <person name="Schoenle A."/>
        </authorList>
    </citation>
    <scope>NUCLEOTIDE SEQUENCE [LARGE SCALE GENOMIC DNA]</scope>
</reference>
<dbReference type="EMBL" id="OZ035823">
    <property type="protein sequence ID" value="CAL1567521.1"/>
    <property type="molecule type" value="Genomic_DNA"/>
</dbReference>
<evidence type="ECO:0000313" key="2">
    <source>
        <dbReference type="EMBL" id="CAL1567521.1"/>
    </source>
</evidence>
<organism evidence="2 3">
    <name type="scientific">Knipowitschia caucasica</name>
    <name type="common">Caucasian dwarf goby</name>
    <name type="synonym">Pomatoschistus caucasicus</name>
    <dbReference type="NCBI Taxonomy" id="637954"/>
    <lineage>
        <taxon>Eukaryota</taxon>
        <taxon>Metazoa</taxon>
        <taxon>Chordata</taxon>
        <taxon>Craniata</taxon>
        <taxon>Vertebrata</taxon>
        <taxon>Euteleostomi</taxon>
        <taxon>Actinopterygii</taxon>
        <taxon>Neopterygii</taxon>
        <taxon>Teleostei</taxon>
        <taxon>Neoteleostei</taxon>
        <taxon>Acanthomorphata</taxon>
        <taxon>Gobiaria</taxon>
        <taxon>Gobiiformes</taxon>
        <taxon>Gobioidei</taxon>
        <taxon>Gobiidae</taxon>
        <taxon>Gobiinae</taxon>
        <taxon>Knipowitschia</taxon>
    </lineage>
</organism>
<dbReference type="AlphaFoldDB" id="A0AAV2ITF5"/>
<protein>
    <submittedName>
        <fullName evidence="2">Uncharacterized protein</fullName>
    </submittedName>
</protein>
<sequence length="194" mass="21332">METTQARVNVQAKWRKEGEHAPECACSTQELIQSSSILRRDQLQEVLCPRERLPTLATRRTKTHVHGERREPPRSTSSRVPNMRNLHSVHLVHEGDTAKKRRGSGLRGSLGSGALGSGALGSGALGSVALGSVALGSGSFVRSRWTEPVLVRLQSQSRTWTWSNAAFAVTTLQVILEQLFHIIHEPPLHVLQTL</sequence>
<proteinExistence type="predicted"/>
<name>A0AAV2ITF5_KNICA</name>
<dbReference type="Proteomes" id="UP001497482">
    <property type="component" value="Chromosome 1"/>
</dbReference>
<evidence type="ECO:0000256" key="1">
    <source>
        <dbReference type="SAM" id="MobiDB-lite"/>
    </source>
</evidence>
<keyword evidence="3" id="KW-1185">Reference proteome</keyword>
<accession>A0AAV2ITF5</accession>
<evidence type="ECO:0000313" key="3">
    <source>
        <dbReference type="Proteomes" id="UP001497482"/>
    </source>
</evidence>
<gene>
    <name evidence="2" type="ORF">KC01_LOCUS321</name>
</gene>